<dbReference type="InterPro" id="IPR003746">
    <property type="entry name" value="DUF167"/>
</dbReference>
<comment type="similarity">
    <text evidence="1 2">Belongs to the UPF0235 family.</text>
</comment>
<evidence type="ECO:0000256" key="2">
    <source>
        <dbReference type="HAMAP-Rule" id="MF_00634"/>
    </source>
</evidence>
<protein>
    <recommendedName>
        <fullName evidence="2">UPF0235 protein UT30_C0010G0035</fullName>
    </recommendedName>
</protein>
<dbReference type="NCBIfam" id="TIGR00251">
    <property type="entry name" value="DUF167 family protein"/>
    <property type="match status" value="1"/>
</dbReference>
<evidence type="ECO:0000313" key="3">
    <source>
        <dbReference type="EMBL" id="KKR04271.1"/>
    </source>
</evidence>
<evidence type="ECO:0000256" key="1">
    <source>
        <dbReference type="ARBA" id="ARBA00010364"/>
    </source>
</evidence>
<name>A0A0G0MV14_9BACT</name>
<dbReference type="Pfam" id="PF02594">
    <property type="entry name" value="DUF167"/>
    <property type="match status" value="1"/>
</dbReference>
<sequence>MILTVYVKPNAHKELLEWIDEDTLKISVTVPPEKGKANKAVIECLAQELHIAKSTIELIHGGTTRIKQFKIPTKEI</sequence>
<reference evidence="3 4" key="1">
    <citation type="journal article" date="2015" name="Nature">
        <title>rRNA introns, odd ribosomes, and small enigmatic genomes across a large radiation of phyla.</title>
        <authorList>
            <person name="Brown C.T."/>
            <person name="Hug L.A."/>
            <person name="Thomas B.C."/>
            <person name="Sharon I."/>
            <person name="Castelle C.J."/>
            <person name="Singh A."/>
            <person name="Wilkins M.J."/>
            <person name="Williams K.H."/>
            <person name="Banfield J.F."/>
        </authorList>
    </citation>
    <scope>NUCLEOTIDE SEQUENCE [LARGE SCALE GENOMIC DNA]</scope>
</reference>
<evidence type="ECO:0000313" key="4">
    <source>
        <dbReference type="Proteomes" id="UP000033935"/>
    </source>
</evidence>
<dbReference type="GO" id="GO:0005737">
    <property type="term" value="C:cytoplasm"/>
    <property type="evidence" value="ECO:0007669"/>
    <property type="project" value="TreeGrafter"/>
</dbReference>
<accession>A0A0G0MV14</accession>
<dbReference type="SMART" id="SM01152">
    <property type="entry name" value="DUF167"/>
    <property type="match status" value="1"/>
</dbReference>
<organism evidence="3 4">
    <name type="scientific">Candidatus Uhrbacteria bacterium GW2011_GWF2_39_13</name>
    <dbReference type="NCBI Taxonomy" id="1618995"/>
    <lineage>
        <taxon>Bacteria</taxon>
        <taxon>Candidatus Uhriibacteriota</taxon>
    </lineage>
</organism>
<dbReference type="HAMAP" id="MF_00634">
    <property type="entry name" value="UPF0235"/>
    <property type="match status" value="1"/>
</dbReference>
<dbReference type="EMBL" id="LBWG01000010">
    <property type="protein sequence ID" value="KKR04271.1"/>
    <property type="molecule type" value="Genomic_DNA"/>
</dbReference>
<dbReference type="PANTHER" id="PTHR13420:SF7">
    <property type="entry name" value="UPF0235 PROTEIN C15ORF40"/>
    <property type="match status" value="1"/>
</dbReference>
<dbReference type="Proteomes" id="UP000033935">
    <property type="component" value="Unassembled WGS sequence"/>
</dbReference>
<dbReference type="AlphaFoldDB" id="A0A0G0MV14"/>
<dbReference type="Gene3D" id="3.30.1200.10">
    <property type="entry name" value="YggU-like"/>
    <property type="match status" value="1"/>
</dbReference>
<dbReference type="InterPro" id="IPR036591">
    <property type="entry name" value="YggU-like_sf"/>
</dbReference>
<dbReference type="SUPFAM" id="SSF69786">
    <property type="entry name" value="YggU-like"/>
    <property type="match status" value="1"/>
</dbReference>
<gene>
    <name evidence="3" type="ORF">UT30_C0010G0035</name>
</gene>
<proteinExistence type="inferred from homology"/>
<comment type="caution">
    <text evidence="3">The sequence shown here is derived from an EMBL/GenBank/DDBJ whole genome shotgun (WGS) entry which is preliminary data.</text>
</comment>
<dbReference type="PANTHER" id="PTHR13420">
    <property type="entry name" value="UPF0235 PROTEIN C15ORF40"/>
    <property type="match status" value="1"/>
</dbReference>